<keyword evidence="3" id="KW-1185">Reference proteome</keyword>
<sequence>MTEESALQQNKMILAAIAIADLHWPEGQQRFHVDDIFKDYQEWVEERAHLEAERLAKALSVCTWGQTARDEGQDHAPEDTEGYTASRGAHTVGGGSGSASKGKGKQWAMSKEDELTDNIDDDEGKGEGELGPSAKGFCMTGDDKPCKMCAQANLMCIRKPESSCKQCQKAKRKCSCSHGVGRKQKNSSTIGEAGPSHKQVKSIMTLKLENGSLIQLPHVLLRQNRPLPPMILLQPLISFFHGATPTPGPLFKPSPAPVDEPGASLLINKPQIESEPFFVTVTSLLEEPRDIEVLAWSNTPLTTEILEVEYPHEWSTVNIVECLQVLEARAEDEEFELEQVYQLLEMLARWVTYWIKTAQARWEEL</sequence>
<feature type="compositionally biased region" description="Acidic residues" evidence="1">
    <location>
        <begin position="114"/>
        <end position="124"/>
    </location>
</feature>
<evidence type="ECO:0000313" key="2">
    <source>
        <dbReference type="EMBL" id="KIO01765.1"/>
    </source>
</evidence>
<protein>
    <submittedName>
        <fullName evidence="2">Uncharacterized protein</fullName>
    </submittedName>
</protein>
<dbReference type="HOGENOM" id="CLU_035057_2_0_1"/>
<feature type="compositionally biased region" description="Basic and acidic residues" evidence="1">
    <location>
        <begin position="68"/>
        <end position="78"/>
    </location>
</feature>
<evidence type="ECO:0000313" key="3">
    <source>
        <dbReference type="Proteomes" id="UP000054217"/>
    </source>
</evidence>
<feature type="region of interest" description="Disordered" evidence="1">
    <location>
        <begin position="67"/>
        <end position="129"/>
    </location>
</feature>
<accession>A0A0C3NLC8</accession>
<dbReference type="AlphaFoldDB" id="A0A0C3NLC8"/>
<organism evidence="2 3">
    <name type="scientific">Pisolithus tinctorius Marx 270</name>
    <dbReference type="NCBI Taxonomy" id="870435"/>
    <lineage>
        <taxon>Eukaryota</taxon>
        <taxon>Fungi</taxon>
        <taxon>Dikarya</taxon>
        <taxon>Basidiomycota</taxon>
        <taxon>Agaricomycotina</taxon>
        <taxon>Agaricomycetes</taxon>
        <taxon>Agaricomycetidae</taxon>
        <taxon>Boletales</taxon>
        <taxon>Sclerodermatineae</taxon>
        <taxon>Pisolithaceae</taxon>
        <taxon>Pisolithus</taxon>
    </lineage>
</organism>
<name>A0A0C3NLC8_PISTI</name>
<dbReference type="Proteomes" id="UP000054217">
    <property type="component" value="Unassembled WGS sequence"/>
</dbReference>
<evidence type="ECO:0000256" key="1">
    <source>
        <dbReference type="SAM" id="MobiDB-lite"/>
    </source>
</evidence>
<reference evidence="2 3" key="1">
    <citation type="submission" date="2014-04" db="EMBL/GenBank/DDBJ databases">
        <authorList>
            <consortium name="DOE Joint Genome Institute"/>
            <person name="Kuo A."/>
            <person name="Kohler A."/>
            <person name="Costa M.D."/>
            <person name="Nagy L.G."/>
            <person name="Floudas D."/>
            <person name="Copeland A."/>
            <person name="Barry K.W."/>
            <person name="Cichocki N."/>
            <person name="Veneault-Fourrey C."/>
            <person name="LaButti K."/>
            <person name="Lindquist E.A."/>
            <person name="Lipzen A."/>
            <person name="Lundell T."/>
            <person name="Morin E."/>
            <person name="Murat C."/>
            <person name="Sun H."/>
            <person name="Tunlid A."/>
            <person name="Henrissat B."/>
            <person name="Grigoriev I.V."/>
            <person name="Hibbett D.S."/>
            <person name="Martin F."/>
            <person name="Nordberg H.P."/>
            <person name="Cantor M.N."/>
            <person name="Hua S.X."/>
        </authorList>
    </citation>
    <scope>NUCLEOTIDE SEQUENCE [LARGE SCALE GENOMIC DNA]</scope>
    <source>
        <strain evidence="2 3">Marx 270</strain>
    </source>
</reference>
<dbReference type="InParanoid" id="A0A0C3NLC8"/>
<gene>
    <name evidence="2" type="ORF">M404DRAFT_28506</name>
</gene>
<dbReference type="EMBL" id="KN831986">
    <property type="protein sequence ID" value="KIO01765.1"/>
    <property type="molecule type" value="Genomic_DNA"/>
</dbReference>
<reference evidence="3" key="2">
    <citation type="submission" date="2015-01" db="EMBL/GenBank/DDBJ databases">
        <title>Evolutionary Origins and Diversification of the Mycorrhizal Mutualists.</title>
        <authorList>
            <consortium name="DOE Joint Genome Institute"/>
            <consortium name="Mycorrhizal Genomics Consortium"/>
            <person name="Kohler A."/>
            <person name="Kuo A."/>
            <person name="Nagy L.G."/>
            <person name="Floudas D."/>
            <person name="Copeland A."/>
            <person name="Barry K.W."/>
            <person name="Cichocki N."/>
            <person name="Veneault-Fourrey C."/>
            <person name="LaButti K."/>
            <person name="Lindquist E.A."/>
            <person name="Lipzen A."/>
            <person name="Lundell T."/>
            <person name="Morin E."/>
            <person name="Murat C."/>
            <person name="Riley R."/>
            <person name="Ohm R."/>
            <person name="Sun H."/>
            <person name="Tunlid A."/>
            <person name="Henrissat B."/>
            <person name="Grigoriev I.V."/>
            <person name="Hibbett D.S."/>
            <person name="Martin F."/>
        </authorList>
    </citation>
    <scope>NUCLEOTIDE SEQUENCE [LARGE SCALE GENOMIC DNA]</scope>
    <source>
        <strain evidence="3">Marx 270</strain>
    </source>
</reference>
<proteinExistence type="predicted"/>